<name>A0A2Z6GDJ3_9PROT</name>
<dbReference type="Proteomes" id="UP000033070">
    <property type="component" value="Chromosome"/>
</dbReference>
<dbReference type="GO" id="GO:0005524">
    <property type="term" value="F:ATP binding"/>
    <property type="evidence" value="ECO:0007669"/>
    <property type="project" value="UniProtKB-KW"/>
</dbReference>
<accession>A0A2Z6GDJ3</accession>
<dbReference type="RefSeq" id="WP_062626241.1">
    <property type="nucleotide sequence ID" value="NZ_AP018738.1"/>
</dbReference>
<gene>
    <name evidence="3" type="ORF">OYT1_ch2061</name>
</gene>
<keyword evidence="2" id="KW-0067">ATP-binding</keyword>
<keyword evidence="3" id="KW-0132">Cell division</keyword>
<dbReference type="Gene3D" id="3.40.50.300">
    <property type="entry name" value="P-loop containing nucleotide triphosphate hydrolases"/>
    <property type="match status" value="1"/>
</dbReference>
<dbReference type="STRING" id="1188319.OYT1_01052"/>
<dbReference type="GO" id="GO:0051301">
    <property type="term" value="P:cell division"/>
    <property type="evidence" value="ECO:0007669"/>
    <property type="project" value="UniProtKB-KW"/>
</dbReference>
<dbReference type="InterPro" id="IPR005654">
    <property type="entry name" value="ATPase_AFG1-like"/>
</dbReference>
<dbReference type="GO" id="GO:0005737">
    <property type="term" value="C:cytoplasm"/>
    <property type="evidence" value="ECO:0007669"/>
    <property type="project" value="TreeGrafter"/>
</dbReference>
<dbReference type="EMBL" id="AP018738">
    <property type="protein sequence ID" value="BBE51586.1"/>
    <property type="molecule type" value="Genomic_DNA"/>
</dbReference>
<dbReference type="InterPro" id="IPR027417">
    <property type="entry name" value="P-loop_NTPase"/>
</dbReference>
<dbReference type="AlphaFoldDB" id="A0A2Z6GDJ3"/>
<evidence type="ECO:0000256" key="1">
    <source>
        <dbReference type="ARBA" id="ARBA00022741"/>
    </source>
</evidence>
<evidence type="ECO:0000313" key="3">
    <source>
        <dbReference type="EMBL" id="BBE51586.1"/>
    </source>
</evidence>
<keyword evidence="4" id="KW-1185">Reference proteome</keyword>
<evidence type="ECO:0000256" key="2">
    <source>
        <dbReference type="ARBA" id="ARBA00022840"/>
    </source>
</evidence>
<dbReference type="PANTHER" id="PTHR12169">
    <property type="entry name" value="ATPASE N2B"/>
    <property type="match status" value="1"/>
</dbReference>
<dbReference type="Pfam" id="PF03969">
    <property type="entry name" value="AFG1_ATPase"/>
    <property type="match status" value="1"/>
</dbReference>
<keyword evidence="3" id="KW-0131">Cell cycle</keyword>
<protein>
    <submittedName>
        <fullName evidence="3">Cell division protein ZapE</fullName>
    </submittedName>
</protein>
<dbReference type="KEGG" id="fam:OYT1_ch2061"/>
<keyword evidence="1" id="KW-0547">Nucleotide-binding</keyword>
<evidence type="ECO:0000313" key="4">
    <source>
        <dbReference type="Proteomes" id="UP000033070"/>
    </source>
</evidence>
<dbReference type="NCBIfam" id="NF040713">
    <property type="entry name" value="ZapE"/>
    <property type="match status" value="1"/>
</dbReference>
<dbReference type="OrthoDB" id="9774491at2"/>
<dbReference type="GO" id="GO:0016887">
    <property type="term" value="F:ATP hydrolysis activity"/>
    <property type="evidence" value="ECO:0007669"/>
    <property type="project" value="InterPro"/>
</dbReference>
<reference evidence="3 4" key="1">
    <citation type="submission" date="2018-06" db="EMBL/GenBank/DDBJ databases">
        <title>OYT1 Genome Sequencing.</title>
        <authorList>
            <person name="Kato S."/>
            <person name="Itoh T."/>
            <person name="Ohkuma M."/>
        </authorList>
    </citation>
    <scope>NUCLEOTIDE SEQUENCE [LARGE SCALE GENOMIC DNA]</scope>
    <source>
        <strain evidence="3 4">OYT1</strain>
    </source>
</reference>
<proteinExistence type="predicted"/>
<dbReference type="SUPFAM" id="SSF52540">
    <property type="entry name" value="P-loop containing nucleoside triphosphate hydrolases"/>
    <property type="match status" value="1"/>
</dbReference>
<dbReference type="PANTHER" id="PTHR12169:SF6">
    <property type="entry name" value="AFG1-LIKE ATPASE"/>
    <property type="match status" value="1"/>
</dbReference>
<organism evidence="3 4">
    <name type="scientific">Ferriphaselus amnicola</name>
    <dbReference type="NCBI Taxonomy" id="1188319"/>
    <lineage>
        <taxon>Bacteria</taxon>
        <taxon>Pseudomonadati</taxon>
        <taxon>Pseudomonadota</taxon>
        <taxon>Betaproteobacteria</taxon>
        <taxon>Nitrosomonadales</taxon>
        <taxon>Gallionellaceae</taxon>
        <taxon>Ferriphaselus</taxon>
    </lineage>
</organism>
<sequence>MQQSVLPGPELSPKAWYQAACERSGIVCDASQSVAIDQLEMLWRQLVEFKAKRNRLLGRSLLSPDVPKGLYIWGGVGRGKTFLMDGFYHCLPYRRKRRIHFHNFMLEVHHEMRLLADQRDPLLALADKIERSTRLLCLDEFHVVDIVDAMILGRLLAALLERGVVLLTTSNYAPDDLYLNGLQRQNFLPAIDLLKRELKVLNLDGDTDYRTLQMARDPLFMRTSDATAEERMLTLFQRLAAGASDDAASIIHVRQSSIPVKRAAREVVWFDFAVLCGGFHDQADYLELAHRYPTLFLSGIPRLSSENGAEARRFTWLIDVLYDNRVKLVATFEVAQDSLFGAGLLDSETQRTASRLTEMQTHRYLELPHHGRGVSLTELVAD</sequence>